<accession>A0A1B4LLI6</accession>
<evidence type="ECO:0000313" key="2">
    <source>
        <dbReference type="Proteomes" id="UP000243680"/>
    </source>
</evidence>
<dbReference type="EMBL" id="CP013422">
    <property type="protein sequence ID" value="AOJ77978.1"/>
    <property type="molecule type" value="Genomic_DNA"/>
</dbReference>
<sequence length="71" mass="7950">MAPAVDHSGVIASASLWPRPSTHGTRGMARVVARARHDVQVRQAERLRRVAHRADVARIRHRGLQHTQMLS</sequence>
<dbReference type="AlphaFoldDB" id="A0A1B4LLI6"/>
<evidence type="ECO:0000313" key="1">
    <source>
        <dbReference type="EMBL" id="AOJ77978.1"/>
    </source>
</evidence>
<organism evidence="1 2">
    <name type="scientific">Burkholderia ubonensis</name>
    <dbReference type="NCBI Taxonomy" id="101571"/>
    <lineage>
        <taxon>Bacteria</taxon>
        <taxon>Pseudomonadati</taxon>
        <taxon>Pseudomonadota</taxon>
        <taxon>Betaproteobacteria</taxon>
        <taxon>Burkholderiales</taxon>
        <taxon>Burkholderiaceae</taxon>
        <taxon>Burkholderia</taxon>
        <taxon>Burkholderia cepacia complex</taxon>
    </lineage>
</organism>
<dbReference type="Proteomes" id="UP000243680">
    <property type="component" value="Chromosome 2"/>
</dbReference>
<name>A0A1B4LLI6_9BURK</name>
<reference evidence="1 2" key="1">
    <citation type="submission" date="2015-12" db="EMBL/GenBank/DDBJ databases">
        <title>Diversity of Burkholderia near neighbor genomes.</title>
        <authorList>
            <person name="Sahl J."/>
            <person name="Wagner D."/>
            <person name="Keim P."/>
        </authorList>
    </citation>
    <scope>NUCLEOTIDE SEQUENCE [LARGE SCALE GENOMIC DNA]</scope>
    <source>
        <strain evidence="1 2">MSMB0783</strain>
    </source>
</reference>
<proteinExistence type="predicted"/>
<protein>
    <submittedName>
        <fullName evidence="1">Uncharacterized protein</fullName>
    </submittedName>
</protein>
<gene>
    <name evidence="1" type="ORF">WJ35_23320</name>
</gene>